<feature type="domain" description="G-protein coupled receptors family 2 profile 2" evidence="7">
    <location>
        <begin position="40"/>
        <end position="211"/>
    </location>
</feature>
<reference evidence="8" key="1">
    <citation type="submission" date="2021-05" db="EMBL/GenBank/DDBJ databases">
        <title>The genome of the haptophyte Pavlova lutheri (Diacronema luteri, Pavlovales) - a model for lipid biosynthesis in eukaryotic algae.</title>
        <authorList>
            <person name="Hulatt C.J."/>
            <person name="Posewitz M.C."/>
        </authorList>
    </citation>
    <scope>NUCLEOTIDE SEQUENCE</scope>
    <source>
        <strain evidence="8">NIVA-4/92</strain>
    </source>
</reference>
<feature type="transmembrane region" description="Helical" evidence="6">
    <location>
        <begin position="232"/>
        <end position="254"/>
    </location>
</feature>
<dbReference type="Pfam" id="PF05462">
    <property type="entry name" value="Dicty_CAR"/>
    <property type="match status" value="1"/>
</dbReference>
<feature type="transmembrane region" description="Helical" evidence="6">
    <location>
        <begin position="42"/>
        <end position="63"/>
    </location>
</feature>
<feature type="transmembrane region" description="Helical" evidence="6">
    <location>
        <begin position="197"/>
        <end position="220"/>
    </location>
</feature>
<evidence type="ECO:0000256" key="5">
    <source>
        <dbReference type="SAM" id="MobiDB-lite"/>
    </source>
</evidence>
<evidence type="ECO:0000313" key="8">
    <source>
        <dbReference type="EMBL" id="KAG8458890.1"/>
    </source>
</evidence>
<evidence type="ECO:0000256" key="4">
    <source>
        <dbReference type="ARBA" id="ARBA00023136"/>
    </source>
</evidence>
<keyword evidence="4 6" id="KW-0472">Membrane</keyword>
<comment type="caution">
    <text evidence="8">The sequence shown here is derived from an EMBL/GenBank/DDBJ whole genome shotgun (WGS) entry which is preliminary data.</text>
</comment>
<evidence type="ECO:0000256" key="2">
    <source>
        <dbReference type="ARBA" id="ARBA00022692"/>
    </source>
</evidence>
<protein>
    <recommendedName>
        <fullName evidence="7">G-protein coupled receptors family 2 profile 2 domain-containing protein</fullName>
    </recommendedName>
</protein>
<keyword evidence="9" id="KW-1185">Reference proteome</keyword>
<evidence type="ECO:0000256" key="1">
    <source>
        <dbReference type="ARBA" id="ARBA00004141"/>
    </source>
</evidence>
<dbReference type="PANTHER" id="PTHR23112">
    <property type="entry name" value="G PROTEIN-COUPLED RECEPTOR 157-RELATED"/>
    <property type="match status" value="1"/>
</dbReference>
<dbReference type="InterPro" id="IPR017981">
    <property type="entry name" value="GPCR_2-like_7TM"/>
</dbReference>
<dbReference type="PRINTS" id="PR02001">
    <property type="entry name" value="GCR1CAMPR"/>
</dbReference>
<evidence type="ECO:0000256" key="6">
    <source>
        <dbReference type="SAM" id="Phobius"/>
    </source>
</evidence>
<dbReference type="OMA" id="PRICIVQ"/>
<feature type="transmembrane region" description="Helical" evidence="6">
    <location>
        <begin position="118"/>
        <end position="138"/>
    </location>
</feature>
<feature type="transmembrane region" description="Helical" evidence="6">
    <location>
        <begin position="75"/>
        <end position="98"/>
    </location>
</feature>
<dbReference type="EMBL" id="JAGTXO010000046">
    <property type="protein sequence ID" value="KAG8458890.1"/>
    <property type="molecule type" value="Genomic_DNA"/>
</dbReference>
<dbReference type="GO" id="GO:0007166">
    <property type="term" value="P:cell surface receptor signaling pathway"/>
    <property type="evidence" value="ECO:0007669"/>
    <property type="project" value="InterPro"/>
</dbReference>
<dbReference type="Proteomes" id="UP000751190">
    <property type="component" value="Unassembled WGS sequence"/>
</dbReference>
<dbReference type="AlphaFoldDB" id="A0A8J5XEQ1"/>
<accession>A0A8J5XEQ1</accession>
<feature type="region of interest" description="Disordered" evidence="5">
    <location>
        <begin position="306"/>
        <end position="374"/>
    </location>
</feature>
<dbReference type="PROSITE" id="PS50261">
    <property type="entry name" value="G_PROTEIN_RECEP_F2_4"/>
    <property type="match status" value="1"/>
</dbReference>
<keyword evidence="3 6" id="KW-1133">Transmembrane helix</keyword>
<dbReference type="PANTHER" id="PTHR23112:SF0">
    <property type="entry name" value="TRANSMEMBRANE PROTEIN 116"/>
    <property type="match status" value="1"/>
</dbReference>
<dbReference type="GO" id="GO:0005886">
    <property type="term" value="C:plasma membrane"/>
    <property type="evidence" value="ECO:0007669"/>
    <property type="project" value="TreeGrafter"/>
</dbReference>
<gene>
    <name evidence="8" type="ORF">KFE25_004224</name>
</gene>
<dbReference type="OrthoDB" id="100006at2759"/>
<sequence length="374" mass="41425">MAPPSAELAAGAELAAAAVHPFVKTVRSRFGFTVEEELRLRYLVVGSATLSLFGASVIIYSAVRFKELSRRFFAIRLIFFLSVTDLLASVFNVLGAFVDVHTVLITETSTLCYVQALGLLYFNLASITWTSCFAFTLYRDVVPSYRRFALRKYEVYFHALCWPLPGVLSLVCWRLKLLGDAGSWCAIRSSHAREYLLVFYLPLVLAFGFNVGTYALVWWGSRERRVTRTTSLYLLAFAFVWLPSLTKAIKVYFFDLHAGFALAAAEAICMPLQGALNAAVYGWSLPSIRDFYKSLFLGYESLDARRGPVRSHSSSRSPSSRHDDESTPPAPVAESPPLDAEQPGAFAAELEAEKAGTPGRASDPKRAPLLARRG</sequence>
<evidence type="ECO:0000256" key="3">
    <source>
        <dbReference type="ARBA" id="ARBA00022989"/>
    </source>
</evidence>
<dbReference type="InterPro" id="IPR022343">
    <property type="entry name" value="GCR1-cAMP_receptor"/>
</dbReference>
<dbReference type="Gene3D" id="1.20.1070.10">
    <property type="entry name" value="Rhodopsin 7-helix transmembrane proteins"/>
    <property type="match status" value="1"/>
</dbReference>
<feature type="transmembrane region" description="Helical" evidence="6">
    <location>
        <begin position="159"/>
        <end position="177"/>
    </location>
</feature>
<name>A0A8J5XEQ1_DIALT</name>
<dbReference type="GO" id="GO:0007189">
    <property type="term" value="P:adenylate cyclase-activating G protein-coupled receptor signaling pathway"/>
    <property type="evidence" value="ECO:0007669"/>
    <property type="project" value="TreeGrafter"/>
</dbReference>
<organism evidence="8 9">
    <name type="scientific">Diacronema lutheri</name>
    <name type="common">Unicellular marine alga</name>
    <name type="synonym">Monochrysis lutheri</name>
    <dbReference type="NCBI Taxonomy" id="2081491"/>
    <lineage>
        <taxon>Eukaryota</taxon>
        <taxon>Haptista</taxon>
        <taxon>Haptophyta</taxon>
        <taxon>Pavlovophyceae</taxon>
        <taxon>Pavlovales</taxon>
        <taxon>Pavlovaceae</taxon>
        <taxon>Diacronema</taxon>
    </lineage>
</organism>
<comment type="subcellular location">
    <subcellularLocation>
        <location evidence="1">Membrane</location>
        <topology evidence="1">Multi-pass membrane protein</topology>
    </subcellularLocation>
</comment>
<dbReference type="SUPFAM" id="SSF81321">
    <property type="entry name" value="Family A G protein-coupled receptor-like"/>
    <property type="match status" value="1"/>
</dbReference>
<evidence type="ECO:0000259" key="7">
    <source>
        <dbReference type="PROSITE" id="PS50261"/>
    </source>
</evidence>
<evidence type="ECO:0000313" key="9">
    <source>
        <dbReference type="Proteomes" id="UP000751190"/>
    </source>
</evidence>
<dbReference type="GO" id="GO:0004930">
    <property type="term" value="F:G protein-coupled receptor activity"/>
    <property type="evidence" value="ECO:0007669"/>
    <property type="project" value="TreeGrafter"/>
</dbReference>
<keyword evidence="2 6" id="KW-0812">Transmembrane</keyword>
<proteinExistence type="predicted"/>